<dbReference type="Proteomes" id="UP000027265">
    <property type="component" value="Unassembled WGS sequence"/>
</dbReference>
<dbReference type="InterPro" id="IPR010684">
    <property type="entry name" value="RNA_pol_II_trans_fac_SIII_A"/>
</dbReference>
<proteinExistence type="predicted"/>
<dbReference type="Pfam" id="PF06881">
    <property type="entry name" value="Elongin_A"/>
    <property type="match status" value="1"/>
</dbReference>
<dbReference type="OrthoDB" id="21513at2759"/>
<evidence type="ECO:0000313" key="2">
    <source>
        <dbReference type="EMBL" id="KDQ60901.1"/>
    </source>
</evidence>
<keyword evidence="3" id="KW-1185">Reference proteome</keyword>
<dbReference type="STRING" id="933084.A0A067QE82"/>
<dbReference type="PANTHER" id="PTHR15141:SF76">
    <property type="entry name" value="TRANSCRIPTION ELONGATION FACTOR B POLYPEPTIDE 3"/>
    <property type="match status" value="1"/>
</dbReference>
<evidence type="ECO:0000256" key="1">
    <source>
        <dbReference type="SAM" id="MobiDB-lite"/>
    </source>
</evidence>
<dbReference type="FunCoup" id="A0A067QE82">
    <property type="interactions" value="26"/>
</dbReference>
<sequence length="309" mass="34721">MSCDGEPTRKIPSLVQYCQRVATAHADALSSVGDEIRYELIKPVLTFCSPETLLRLETASPYIEPDTPELWKCHCERVYPMALGLHYTDKEPESWREVFFELRELEAKRLEEVGSRIRNQRLQAEERKREREIKITDKLPPAKRGRWSMPSQPKTLFQKTRSDAARMQKSVYGPRMIPAMPPYKSYAVISTSLAPKPPLPSSNPRVTVTAVRRPATASLSPLKPTSPPKKSSKDADQGCSTYLPTPSPTPKPSSDSDLPAPSQMSPPPDSDFGRSPGKKDLMSTLFMPKHRAHSQRPMQSVSTRKVPAR</sequence>
<organism evidence="2 3">
    <name type="scientific">Jaapia argillacea MUCL 33604</name>
    <dbReference type="NCBI Taxonomy" id="933084"/>
    <lineage>
        <taxon>Eukaryota</taxon>
        <taxon>Fungi</taxon>
        <taxon>Dikarya</taxon>
        <taxon>Basidiomycota</taxon>
        <taxon>Agaricomycotina</taxon>
        <taxon>Agaricomycetes</taxon>
        <taxon>Agaricomycetidae</taxon>
        <taxon>Jaapiales</taxon>
        <taxon>Jaapiaceae</taxon>
        <taxon>Jaapia</taxon>
    </lineage>
</organism>
<dbReference type="GO" id="GO:0070449">
    <property type="term" value="C:elongin complex"/>
    <property type="evidence" value="ECO:0007669"/>
    <property type="project" value="InterPro"/>
</dbReference>
<evidence type="ECO:0008006" key="4">
    <source>
        <dbReference type="Google" id="ProtNLM"/>
    </source>
</evidence>
<dbReference type="InterPro" id="IPR051870">
    <property type="entry name" value="Elongin-A_domain"/>
</dbReference>
<feature type="region of interest" description="Disordered" evidence="1">
    <location>
        <begin position="212"/>
        <end position="309"/>
    </location>
</feature>
<dbReference type="AlphaFoldDB" id="A0A067QE82"/>
<gene>
    <name evidence="2" type="ORF">JAAARDRAFT_191036</name>
</gene>
<dbReference type="Gene3D" id="6.10.250.3180">
    <property type="match status" value="1"/>
</dbReference>
<protein>
    <recommendedName>
        <fullName evidence="4">Elongin-A</fullName>
    </recommendedName>
</protein>
<reference evidence="3" key="1">
    <citation type="journal article" date="2014" name="Proc. Natl. Acad. Sci. U.S.A.">
        <title>Extensive sampling of basidiomycete genomes demonstrates inadequacy of the white-rot/brown-rot paradigm for wood decay fungi.</title>
        <authorList>
            <person name="Riley R."/>
            <person name="Salamov A.A."/>
            <person name="Brown D.W."/>
            <person name="Nagy L.G."/>
            <person name="Floudas D."/>
            <person name="Held B.W."/>
            <person name="Levasseur A."/>
            <person name="Lombard V."/>
            <person name="Morin E."/>
            <person name="Otillar R."/>
            <person name="Lindquist E.A."/>
            <person name="Sun H."/>
            <person name="LaButti K.M."/>
            <person name="Schmutz J."/>
            <person name="Jabbour D."/>
            <person name="Luo H."/>
            <person name="Baker S.E."/>
            <person name="Pisabarro A.G."/>
            <person name="Walton J.D."/>
            <person name="Blanchette R.A."/>
            <person name="Henrissat B."/>
            <person name="Martin F."/>
            <person name="Cullen D."/>
            <person name="Hibbett D.S."/>
            <person name="Grigoriev I.V."/>
        </authorList>
    </citation>
    <scope>NUCLEOTIDE SEQUENCE [LARGE SCALE GENOMIC DNA]</scope>
    <source>
        <strain evidence="3">MUCL 33604</strain>
    </source>
</reference>
<dbReference type="HOGENOM" id="CLU_074637_0_0_1"/>
<dbReference type="EMBL" id="KL197713">
    <property type="protein sequence ID" value="KDQ60901.1"/>
    <property type="molecule type" value="Genomic_DNA"/>
</dbReference>
<dbReference type="GO" id="GO:0006368">
    <property type="term" value="P:transcription elongation by RNA polymerase II"/>
    <property type="evidence" value="ECO:0007669"/>
    <property type="project" value="InterPro"/>
</dbReference>
<dbReference type="InParanoid" id="A0A067QE82"/>
<accession>A0A067QE82</accession>
<dbReference type="PANTHER" id="PTHR15141">
    <property type="entry name" value="TRANSCRIPTION ELONGATION FACTOR B POLYPEPTIDE 3"/>
    <property type="match status" value="1"/>
</dbReference>
<name>A0A067QE82_9AGAM</name>
<evidence type="ECO:0000313" key="3">
    <source>
        <dbReference type="Proteomes" id="UP000027265"/>
    </source>
</evidence>